<evidence type="ECO:0000313" key="2">
    <source>
        <dbReference type="EMBL" id="CAI5745449.1"/>
    </source>
</evidence>
<dbReference type="AlphaFoldDB" id="A0AAV0VFC8"/>
<dbReference type="InterPro" id="IPR029033">
    <property type="entry name" value="His_PPase_superfam"/>
</dbReference>
<sequence length="111" mass="12419">MQFTVTIAVLMGISVAVMAGTYDGWAPHRYCNSLDNIETTRIPPLTSKQAELVESLEQVQVIARHGARAPYARVFCWESPKHNPMNAEWDCSTISVSSLEINFKEQSKGFD</sequence>
<comment type="caution">
    <text evidence="2">The sequence shown here is derived from an EMBL/GenBank/DDBJ whole genome shotgun (WGS) entry which is preliminary data.</text>
</comment>
<dbReference type="Gene3D" id="3.40.50.1240">
    <property type="entry name" value="Phosphoglycerate mutase-like"/>
    <property type="match status" value="1"/>
</dbReference>
<evidence type="ECO:0000256" key="1">
    <source>
        <dbReference type="SAM" id="SignalP"/>
    </source>
</evidence>
<organism evidence="2 3">
    <name type="scientific">Peronospora destructor</name>
    <dbReference type="NCBI Taxonomy" id="86335"/>
    <lineage>
        <taxon>Eukaryota</taxon>
        <taxon>Sar</taxon>
        <taxon>Stramenopiles</taxon>
        <taxon>Oomycota</taxon>
        <taxon>Peronosporomycetes</taxon>
        <taxon>Peronosporales</taxon>
        <taxon>Peronosporaceae</taxon>
        <taxon>Peronospora</taxon>
    </lineage>
</organism>
<name>A0AAV0VFC8_9STRA</name>
<keyword evidence="3" id="KW-1185">Reference proteome</keyword>
<protein>
    <submittedName>
        <fullName evidence="2">Uncharacterized protein</fullName>
    </submittedName>
</protein>
<dbReference type="SUPFAM" id="SSF53254">
    <property type="entry name" value="Phosphoglycerate mutase-like"/>
    <property type="match status" value="1"/>
</dbReference>
<feature type="chain" id="PRO_5043953739" evidence="1">
    <location>
        <begin position="20"/>
        <end position="111"/>
    </location>
</feature>
<evidence type="ECO:0000313" key="3">
    <source>
        <dbReference type="Proteomes" id="UP001162029"/>
    </source>
</evidence>
<reference evidence="2" key="1">
    <citation type="submission" date="2022-12" db="EMBL/GenBank/DDBJ databases">
        <authorList>
            <person name="Webb A."/>
        </authorList>
    </citation>
    <scope>NUCLEOTIDE SEQUENCE</scope>
    <source>
        <strain evidence="2">Pd1</strain>
    </source>
</reference>
<accession>A0AAV0VFC8</accession>
<dbReference type="EMBL" id="CANTFM010002284">
    <property type="protein sequence ID" value="CAI5745449.1"/>
    <property type="molecule type" value="Genomic_DNA"/>
</dbReference>
<proteinExistence type="predicted"/>
<gene>
    <name evidence="2" type="ORF">PDE001_LOCUS10527</name>
</gene>
<keyword evidence="1" id="KW-0732">Signal</keyword>
<dbReference type="Proteomes" id="UP001162029">
    <property type="component" value="Unassembled WGS sequence"/>
</dbReference>
<feature type="signal peptide" evidence="1">
    <location>
        <begin position="1"/>
        <end position="19"/>
    </location>
</feature>
<dbReference type="PROSITE" id="PS00616">
    <property type="entry name" value="HIS_ACID_PHOSPHAT_1"/>
    <property type="match status" value="1"/>
</dbReference>
<dbReference type="InterPro" id="IPR033379">
    <property type="entry name" value="Acid_Pase_AS"/>
</dbReference>